<feature type="region of interest" description="Disordered" evidence="1">
    <location>
        <begin position="462"/>
        <end position="499"/>
    </location>
</feature>
<evidence type="ECO:0000256" key="1">
    <source>
        <dbReference type="SAM" id="MobiDB-lite"/>
    </source>
</evidence>
<gene>
    <name evidence="2" type="ORF">ATY41_00775</name>
</gene>
<sequence length="499" mass="53917">MRLPWLRSQPDGDELPAHPADLFEFHSLAQRLRPDRAGRGEPGLRVRGDDSVDEVVEVGRAVCCGRRAAERDRNTEIVQELHLDGLGCLLLRASGDEGRLHRRDVVLPELDVGPARLRAADGGGGRDADDVRGVLPALHAQGDPEVRVGQDVLGDHPRGALGREDHVDAERPADRADADEGGENVRKVLREHRELVDDEQQPRKRFGRVRREVGVEVVDIVARGGEQALPALHLGLERAQGAVGELLVEIADRADGVREALARFERGAAFEVDQDEVQPGGIVPVREAGDEGAEELALAGARRAADESVRPVLDQIEGEDSAADQDGGRPGEQLALRVDAAAVDDGAVRRTAVADSHPVALERQSAVAPGGALGAERHIRLRGAPDHELAAVRDGHDAADGLAAGERDAPSRHPGERAARLRGDERPLQEDEVAQFGRRRHGDAVHEEPLLRLQPATACRVHELGDSRRRSPPAQLDRLAPAVDVDHHPHSGLPWSYRA</sequence>
<feature type="region of interest" description="Disordered" evidence="1">
    <location>
        <begin position="401"/>
        <end position="428"/>
    </location>
</feature>
<name>A0A1E2SNS8_LEIXY</name>
<feature type="region of interest" description="Disordered" evidence="1">
    <location>
        <begin position="148"/>
        <end position="184"/>
    </location>
</feature>
<accession>A0A1E2SNS8</accession>
<organism evidence="2 3">
    <name type="scientific">Leifsonia xyli subsp. xyli</name>
    <dbReference type="NCBI Taxonomy" id="59736"/>
    <lineage>
        <taxon>Bacteria</taxon>
        <taxon>Bacillati</taxon>
        <taxon>Actinomycetota</taxon>
        <taxon>Actinomycetes</taxon>
        <taxon>Micrococcales</taxon>
        <taxon>Microbacteriaceae</taxon>
        <taxon>Leifsonia</taxon>
    </lineage>
</organism>
<dbReference type="EMBL" id="LNZG01000001">
    <property type="protein sequence ID" value="ODA91264.1"/>
    <property type="molecule type" value="Genomic_DNA"/>
</dbReference>
<proteinExistence type="predicted"/>
<reference evidence="3" key="1">
    <citation type="submission" date="2015-11" db="EMBL/GenBank/DDBJ databases">
        <authorList>
            <person name="Wang J."/>
            <person name="Wang L."/>
            <person name="Wang F."/>
            <person name="Cao G."/>
        </authorList>
    </citation>
    <scope>NUCLEOTIDE SEQUENCE [LARGE SCALE GENOMIC DNA]</scope>
    <source>
        <strain evidence="3">gdw1</strain>
    </source>
</reference>
<dbReference type="Proteomes" id="UP000094426">
    <property type="component" value="Unassembled WGS sequence"/>
</dbReference>
<comment type="caution">
    <text evidence="2">The sequence shown here is derived from an EMBL/GenBank/DDBJ whole genome shotgun (WGS) entry which is preliminary data.</text>
</comment>
<protein>
    <submittedName>
        <fullName evidence="2">Uncharacterized protein</fullName>
    </submittedName>
</protein>
<evidence type="ECO:0000313" key="3">
    <source>
        <dbReference type="Proteomes" id="UP000094426"/>
    </source>
</evidence>
<evidence type="ECO:0000313" key="2">
    <source>
        <dbReference type="EMBL" id="ODA91264.1"/>
    </source>
</evidence>
<dbReference type="AlphaFoldDB" id="A0A1E2SNS8"/>